<dbReference type="OrthoDB" id="25954at2"/>
<dbReference type="RefSeq" id="WP_129526218.1">
    <property type="nucleotide sequence ID" value="NZ_UFQB01000003.1"/>
</dbReference>
<organism evidence="2 3">
    <name type="scientific">Achromobacter agilis</name>
    <dbReference type="NCBI Taxonomy" id="1353888"/>
    <lineage>
        <taxon>Bacteria</taxon>
        <taxon>Pseudomonadati</taxon>
        <taxon>Pseudomonadota</taxon>
        <taxon>Betaproteobacteria</taxon>
        <taxon>Burkholderiales</taxon>
        <taxon>Alcaligenaceae</taxon>
        <taxon>Achromobacter</taxon>
    </lineage>
</organism>
<reference evidence="2 3" key="1">
    <citation type="submission" date="2018-07" db="EMBL/GenBank/DDBJ databases">
        <authorList>
            <person name="Peeters C."/>
        </authorList>
    </citation>
    <scope>NUCLEOTIDE SEQUENCE [LARGE SCALE GENOMIC DNA]</scope>
    <source>
        <strain evidence="2 3">LMG 3411</strain>
    </source>
</reference>
<dbReference type="EMBL" id="UFQB01000003">
    <property type="protein sequence ID" value="SSW63056.1"/>
    <property type="molecule type" value="Genomic_DNA"/>
</dbReference>
<dbReference type="InterPro" id="IPR009050">
    <property type="entry name" value="Globin-like_sf"/>
</dbReference>
<dbReference type="Gene3D" id="1.10.490.10">
    <property type="entry name" value="Globins"/>
    <property type="match status" value="1"/>
</dbReference>
<dbReference type="InterPro" id="IPR014710">
    <property type="entry name" value="RmlC-like_jellyroll"/>
</dbReference>
<dbReference type="Proteomes" id="UP000289184">
    <property type="component" value="Unassembled WGS sequence"/>
</dbReference>
<gene>
    <name evidence="2" type="primary">ctb</name>
    <name evidence="2" type="ORF">AGI3411_00908</name>
</gene>
<dbReference type="AlphaFoldDB" id="A0A446C5A4"/>
<dbReference type="Pfam" id="PF09313">
    <property type="entry name" value="TehB-like"/>
    <property type="match status" value="1"/>
</dbReference>
<dbReference type="GO" id="GO:0019825">
    <property type="term" value="F:oxygen binding"/>
    <property type="evidence" value="ECO:0007669"/>
    <property type="project" value="InterPro"/>
</dbReference>
<protein>
    <submittedName>
        <fullName evidence="2">Group 3 truncated hemoglobin ctb</fullName>
    </submittedName>
</protein>
<proteinExistence type="predicted"/>
<dbReference type="SUPFAM" id="SSF51197">
    <property type="entry name" value="Clavaminate synthase-like"/>
    <property type="match status" value="1"/>
</dbReference>
<dbReference type="Gene3D" id="2.60.120.10">
    <property type="entry name" value="Jelly Rolls"/>
    <property type="match status" value="1"/>
</dbReference>
<dbReference type="SUPFAM" id="SSF46458">
    <property type="entry name" value="Globin-like"/>
    <property type="match status" value="1"/>
</dbReference>
<dbReference type="InterPro" id="IPR012292">
    <property type="entry name" value="Globin/Proto"/>
</dbReference>
<evidence type="ECO:0000313" key="3">
    <source>
        <dbReference type="Proteomes" id="UP000289184"/>
    </source>
</evidence>
<evidence type="ECO:0000313" key="2">
    <source>
        <dbReference type="EMBL" id="SSW63056.1"/>
    </source>
</evidence>
<accession>A0A446C5A4</accession>
<sequence>MPQPSSSPPSPDSPAIAEDDIRQLVHRFYAQVRQDETLGPIFNARVADWDHHLEMLCDFWSSLLLGTRRFKGAPIPAHARIPDLSWPLFQRWLALFHGVTAGLGRPALQAQADAMAERIAAKLWSVWQHRQSLPRLPDAPPEGLQPYRESPVFTPDNLPGALRSAHTTKNGTWGLLKVHAGVLRYTLDDPPHTEVVLAAGQQVLIEPQVRHHVAFELPGSFQITFYRAGDAEPPARSGA</sequence>
<evidence type="ECO:0000259" key="1">
    <source>
        <dbReference type="Pfam" id="PF09313"/>
    </source>
</evidence>
<dbReference type="InterPro" id="IPR015392">
    <property type="entry name" value="TehB/YeaR-like_dom"/>
</dbReference>
<name>A0A446C5A4_9BURK</name>
<keyword evidence="3" id="KW-1185">Reference proteome</keyword>
<feature type="domain" description="TehB/YeaR-like" evidence="1">
    <location>
        <begin position="148"/>
        <end position="215"/>
    </location>
</feature>
<dbReference type="GO" id="GO:0020037">
    <property type="term" value="F:heme binding"/>
    <property type="evidence" value="ECO:0007669"/>
    <property type="project" value="InterPro"/>
</dbReference>
<dbReference type="CDD" id="cd08916">
    <property type="entry name" value="TrHb3_P"/>
    <property type="match status" value="1"/>
</dbReference>